<dbReference type="InterPro" id="IPR041395">
    <property type="entry name" value="McpB_HAMP_3rd"/>
</dbReference>
<dbReference type="Pfam" id="PF18947">
    <property type="entry name" value="HAMP_2"/>
    <property type="match status" value="2"/>
</dbReference>
<keyword evidence="4" id="KW-0807">Transducer</keyword>
<dbReference type="STRING" id="857265.WG78_04980"/>
<dbReference type="CDD" id="cd11386">
    <property type="entry name" value="MCP_signal"/>
    <property type="match status" value="1"/>
</dbReference>
<comment type="subcellular location">
    <subcellularLocation>
        <location evidence="1">Membrane</location>
    </subcellularLocation>
</comment>
<evidence type="ECO:0000313" key="8">
    <source>
        <dbReference type="EMBL" id="KPC53975.1"/>
    </source>
</evidence>
<dbReference type="GO" id="GO:0004888">
    <property type="term" value="F:transmembrane signaling receptor activity"/>
    <property type="evidence" value="ECO:0007669"/>
    <property type="project" value="TreeGrafter"/>
</dbReference>
<comment type="caution">
    <text evidence="8">The sequence shown here is derived from an EMBL/GenBank/DDBJ whole genome shotgun (WGS) entry which is preliminary data.</text>
</comment>
<dbReference type="Gene3D" id="1.20.120.1530">
    <property type="match status" value="3"/>
</dbReference>
<dbReference type="PANTHER" id="PTHR43531">
    <property type="entry name" value="PROTEIN ICFG"/>
    <property type="match status" value="1"/>
</dbReference>
<dbReference type="GO" id="GO:0005886">
    <property type="term" value="C:plasma membrane"/>
    <property type="evidence" value="ECO:0007669"/>
    <property type="project" value="TreeGrafter"/>
</dbReference>
<dbReference type="SMART" id="SM00283">
    <property type="entry name" value="MA"/>
    <property type="match status" value="1"/>
</dbReference>
<evidence type="ECO:0000313" key="9">
    <source>
        <dbReference type="Proteomes" id="UP000037939"/>
    </source>
</evidence>
<gene>
    <name evidence="8" type="primary">tar</name>
    <name evidence="8" type="ORF">WG78_04980</name>
</gene>
<dbReference type="GO" id="GO:0006935">
    <property type="term" value="P:chemotaxis"/>
    <property type="evidence" value="ECO:0007669"/>
    <property type="project" value="TreeGrafter"/>
</dbReference>
<dbReference type="InterPro" id="IPR003660">
    <property type="entry name" value="HAMP_dom"/>
</dbReference>
<evidence type="ECO:0000256" key="5">
    <source>
        <dbReference type="SAM" id="Coils"/>
    </source>
</evidence>
<dbReference type="Proteomes" id="UP000037939">
    <property type="component" value="Unassembled WGS sequence"/>
</dbReference>
<dbReference type="Gene3D" id="1.10.287.950">
    <property type="entry name" value="Methyl-accepting chemotaxis protein"/>
    <property type="match status" value="1"/>
</dbReference>
<dbReference type="InterPro" id="IPR054421">
    <property type="entry name" value="McpB_HAMP_2nd"/>
</dbReference>
<dbReference type="InterPro" id="IPR004089">
    <property type="entry name" value="MCPsignal_dom"/>
</dbReference>
<feature type="domain" description="Methyl-accepting transducer" evidence="6">
    <location>
        <begin position="347"/>
        <end position="576"/>
    </location>
</feature>
<feature type="coiled-coil region" evidence="5">
    <location>
        <begin position="277"/>
        <end position="304"/>
    </location>
</feature>
<keyword evidence="2" id="KW-0488">Methylation</keyword>
<dbReference type="GO" id="GO:0007165">
    <property type="term" value="P:signal transduction"/>
    <property type="evidence" value="ECO:0007669"/>
    <property type="project" value="UniProtKB-KW"/>
</dbReference>
<dbReference type="InterPro" id="IPR000727">
    <property type="entry name" value="T_SNARE_dom"/>
</dbReference>
<dbReference type="PROSITE" id="PS50192">
    <property type="entry name" value="T_SNARE"/>
    <property type="match status" value="1"/>
</dbReference>
<keyword evidence="9" id="KW-1185">Reference proteome</keyword>
<evidence type="ECO:0000259" key="6">
    <source>
        <dbReference type="PROSITE" id="PS50111"/>
    </source>
</evidence>
<dbReference type="PATRIC" id="fig|857265.3.peg.1020"/>
<sequence length="631" mass="67300">MGLFNRQAEVRADQLANVIMAMADGNFDQPLNAGTDATNTRVYDALRRLQGTLRDQRAEARQTEELEGALRGMIQKHQDGWIDEVIATNRFSGTHSRIAGDINELVAAHIAVKMKVVDVVTAYAQGDFSRPMDRLPGKKAQITEAIDKVQRGLEEADQATKEANDILAGMAQGDLSRRMHGSYHGRFLDLTSSINAVGDSMSEIIEEMRHMSAEHEKGDIDVQINADRFQGAYRTMAQGVNEMVGAHISVKKKAMAVIKAFGEGDFNAPMEQLPGKKAFINQTIEQVRTNLQALNADVVMLNEAAAAGLIETRADVSRHQGDFARIVQGMNQTLETLVEPIITVKGAAGMVNSAAREIAAGNNNLSRRTEEQAASLEETAASVEELTATVKQNAANAQQASQLASEASVVADKGGAVVNKVVSTMASIDESSRKVVEIISVIDGIAFQTNILALNAAVEAARAGEQGRGFAVVAGEVRNLAQRSAAAAKEIKGLISDSVGKVSDGTRLVEEAGHTMTEIVSSINRVNSIMTSIADASAEQSCGIDQINVAVTQMDSMTQQNAAMVEQAAAAAESLQDQAAALEMAVASFKLGREAQADAPRRAEVIALGARRVSGGRGTAVQMADGEWQQY</sequence>
<dbReference type="InterPro" id="IPR051310">
    <property type="entry name" value="MCP_chemotaxis"/>
</dbReference>
<dbReference type="CDD" id="cd17527">
    <property type="entry name" value="HAMP_II"/>
    <property type="match status" value="1"/>
</dbReference>
<evidence type="ECO:0000256" key="2">
    <source>
        <dbReference type="ARBA" id="ARBA00022481"/>
    </source>
</evidence>
<name>A0A0N0GPS3_9NEIS</name>
<keyword evidence="5" id="KW-0175">Coiled coil</keyword>
<dbReference type="PANTHER" id="PTHR43531:SF14">
    <property type="entry name" value="METHYL-ACCEPTING CHEMOTAXIS PROTEIN I-RELATED"/>
    <property type="match status" value="1"/>
</dbReference>
<protein>
    <submittedName>
        <fullName evidence="8">Methyl-accepting chemotaxis protein II</fullName>
    </submittedName>
</protein>
<dbReference type="AlphaFoldDB" id="A0A0N0GPS3"/>
<evidence type="ECO:0000256" key="1">
    <source>
        <dbReference type="ARBA" id="ARBA00004370"/>
    </source>
</evidence>
<evidence type="ECO:0000256" key="4">
    <source>
        <dbReference type="PROSITE-ProRule" id="PRU00284"/>
    </source>
</evidence>
<evidence type="ECO:0000256" key="3">
    <source>
        <dbReference type="ARBA" id="ARBA00029447"/>
    </source>
</evidence>
<dbReference type="PROSITE" id="PS50111">
    <property type="entry name" value="CHEMOTAXIS_TRANSDUC_2"/>
    <property type="match status" value="1"/>
</dbReference>
<dbReference type="RefSeq" id="WP_053936693.1">
    <property type="nucleotide sequence ID" value="NZ_LAQT01000003.1"/>
</dbReference>
<organism evidence="8 9">
    <name type="scientific">Amantichitinum ursilacus</name>
    <dbReference type="NCBI Taxonomy" id="857265"/>
    <lineage>
        <taxon>Bacteria</taxon>
        <taxon>Pseudomonadati</taxon>
        <taxon>Pseudomonadota</taxon>
        <taxon>Betaproteobacteria</taxon>
        <taxon>Neisseriales</taxon>
        <taxon>Chitinibacteraceae</taxon>
        <taxon>Amantichitinum</taxon>
    </lineage>
</organism>
<dbReference type="CDD" id="cd17528">
    <property type="entry name" value="HAMP_III"/>
    <property type="match status" value="2"/>
</dbReference>
<dbReference type="Pfam" id="PF18575">
    <property type="entry name" value="HAMP_N3"/>
    <property type="match status" value="2"/>
</dbReference>
<accession>A0A0N0GPS3</accession>
<reference evidence="8 9" key="1">
    <citation type="submission" date="2015-07" db="EMBL/GenBank/DDBJ databases">
        <title>Draft genome sequence of the Amantichitinum ursilacus IGB-41, a new chitin-degrading bacterium.</title>
        <authorList>
            <person name="Kirstahler P."/>
            <person name="Guenther M."/>
            <person name="Grumaz C."/>
            <person name="Rupp S."/>
            <person name="Zibek S."/>
            <person name="Sohn K."/>
        </authorList>
    </citation>
    <scope>NUCLEOTIDE SEQUENCE [LARGE SCALE GENOMIC DNA]</scope>
    <source>
        <strain evidence="8 9">IGB-41</strain>
    </source>
</reference>
<feature type="domain" description="T-SNARE coiled-coil homology" evidence="7">
    <location>
        <begin position="506"/>
        <end position="568"/>
    </location>
</feature>
<proteinExistence type="inferred from homology"/>
<dbReference type="Pfam" id="PF21927">
    <property type="entry name" value="McpB_HAMP_2"/>
    <property type="match status" value="2"/>
</dbReference>
<dbReference type="InterPro" id="IPR054324">
    <property type="entry name" value="McpB_HAMP_1st"/>
</dbReference>
<comment type="similarity">
    <text evidence="3">Belongs to the methyl-accepting chemotaxis (MCP) protein family.</text>
</comment>
<dbReference type="Pfam" id="PF22097">
    <property type="entry name" value="McpB_HAMP_1st"/>
    <property type="match status" value="1"/>
</dbReference>
<evidence type="ECO:0000259" key="7">
    <source>
        <dbReference type="PROSITE" id="PS50192"/>
    </source>
</evidence>
<dbReference type="FunFam" id="1.10.287.950:FF:000001">
    <property type="entry name" value="Methyl-accepting chemotaxis sensory transducer"/>
    <property type="match status" value="1"/>
</dbReference>
<dbReference type="Pfam" id="PF00015">
    <property type="entry name" value="MCPsignal"/>
    <property type="match status" value="1"/>
</dbReference>
<dbReference type="SUPFAM" id="SSF58104">
    <property type="entry name" value="Methyl-accepting chemotaxis protein (MCP) signaling domain"/>
    <property type="match status" value="1"/>
</dbReference>
<dbReference type="EMBL" id="LAQT01000003">
    <property type="protein sequence ID" value="KPC53975.1"/>
    <property type="molecule type" value="Genomic_DNA"/>
</dbReference>